<keyword evidence="3" id="KW-0677">Repeat</keyword>
<evidence type="ECO:0000313" key="7">
    <source>
        <dbReference type="EMBL" id="KAA6359794.1"/>
    </source>
</evidence>
<comment type="subcellular location">
    <subcellularLocation>
        <location evidence="1">Membrane</location>
        <topology evidence="1">Single-pass membrane protein</topology>
    </subcellularLocation>
</comment>
<feature type="domain" description="C2" evidence="6">
    <location>
        <begin position="1"/>
        <end position="117"/>
    </location>
</feature>
<keyword evidence="2" id="KW-0812">Transmembrane</keyword>
<dbReference type="OrthoDB" id="270970at2759"/>
<dbReference type="PROSITE" id="PS50004">
    <property type="entry name" value="C2"/>
    <property type="match status" value="2"/>
</dbReference>
<accession>A0A5J4TN14</accession>
<name>A0A5J4TN14_9EUKA</name>
<feature type="domain" description="C2" evidence="6">
    <location>
        <begin position="287"/>
        <end position="411"/>
    </location>
</feature>
<proteinExistence type="predicted"/>
<reference evidence="7 8" key="1">
    <citation type="submission" date="2019-03" db="EMBL/GenBank/DDBJ databases">
        <title>Single cell metagenomics reveals metabolic interactions within the superorganism composed of flagellate Streblomastix strix and complex community of Bacteroidetes bacteria on its surface.</title>
        <authorList>
            <person name="Treitli S.C."/>
            <person name="Kolisko M."/>
            <person name="Husnik F."/>
            <person name="Keeling P."/>
            <person name="Hampl V."/>
        </authorList>
    </citation>
    <scope>NUCLEOTIDE SEQUENCE [LARGE SCALE GENOMIC DNA]</scope>
    <source>
        <strain evidence="7">ST1C</strain>
    </source>
</reference>
<dbReference type="InterPro" id="IPR000008">
    <property type="entry name" value="C2_dom"/>
</dbReference>
<dbReference type="PANTHER" id="PTHR12546:SF33">
    <property type="entry name" value="SPERM VESICLE FUSION PROTEIN FER-1"/>
    <property type="match status" value="1"/>
</dbReference>
<organism evidence="7 8">
    <name type="scientific">Streblomastix strix</name>
    <dbReference type="NCBI Taxonomy" id="222440"/>
    <lineage>
        <taxon>Eukaryota</taxon>
        <taxon>Metamonada</taxon>
        <taxon>Preaxostyla</taxon>
        <taxon>Oxymonadida</taxon>
        <taxon>Streblomastigidae</taxon>
        <taxon>Streblomastix</taxon>
    </lineage>
</organism>
<keyword evidence="5" id="KW-0472">Membrane</keyword>
<dbReference type="AlphaFoldDB" id="A0A5J4TN14"/>
<dbReference type="Pfam" id="PF00168">
    <property type="entry name" value="C2"/>
    <property type="match status" value="2"/>
</dbReference>
<evidence type="ECO:0000256" key="5">
    <source>
        <dbReference type="ARBA" id="ARBA00023136"/>
    </source>
</evidence>
<dbReference type="GO" id="GO:0007009">
    <property type="term" value="P:plasma membrane organization"/>
    <property type="evidence" value="ECO:0007669"/>
    <property type="project" value="TreeGrafter"/>
</dbReference>
<evidence type="ECO:0000256" key="1">
    <source>
        <dbReference type="ARBA" id="ARBA00004167"/>
    </source>
</evidence>
<gene>
    <name evidence="7" type="ORF">EZS28_044679</name>
</gene>
<evidence type="ECO:0000313" key="8">
    <source>
        <dbReference type="Proteomes" id="UP000324800"/>
    </source>
</evidence>
<dbReference type="InterPro" id="IPR037724">
    <property type="entry name" value="C2E_Ferlin"/>
</dbReference>
<evidence type="ECO:0000256" key="3">
    <source>
        <dbReference type="ARBA" id="ARBA00022737"/>
    </source>
</evidence>
<keyword evidence="4" id="KW-1133">Transmembrane helix</keyword>
<dbReference type="InterPro" id="IPR035892">
    <property type="entry name" value="C2_domain_sf"/>
</dbReference>
<comment type="caution">
    <text evidence="7">The sequence shown here is derived from an EMBL/GenBank/DDBJ whole genome shotgun (WGS) entry which is preliminary data.</text>
</comment>
<dbReference type="InterPro" id="IPR037721">
    <property type="entry name" value="Ferlin"/>
</dbReference>
<dbReference type="Gene3D" id="2.60.40.150">
    <property type="entry name" value="C2 domain"/>
    <property type="match status" value="2"/>
</dbReference>
<dbReference type="EMBL" id="SNRW01027866">
    <property type="protein sequence ID" value="KAA6359794.1"/>
    <property type="molecule type" value="Genomic_DNA"/>
</dbReference>
<dbReference type="CDD" id="cd04037">
    <property type="entry name" value="C2E_Ferlin"/>
    <property type="match status" value="1"/>
</dbReference>
<dbReference type="SMART" id="SM00239">
    <property type="entry name" value="C2"/>
    <property type="match status" value="2"/>
</dbReference>
<dbReference type="PANTHER" id="PTHR12546">
    <property type="entry name" value="FER-1-LIKE"/>
    <property type="match status" value="1"/>
</dbReference>
<dbReference type="SUPFAM" id="SSF49562">
    <property type="entry name" value="C2 domain (Calcium/lipid-binding domain, CaLB)"/>
    <property type="match status" value="2"/>
</dbReference>
<sequence>MPSIIPTTKPCTIQFKIIGCRNVQSQKFQTINNPYLEVDCGDIKISKKTQHCKVPTPDNPNFLEVLQFDVPLPLNSLYAPTLNARLYDDVGVRKKLLGTTSIPLKPYFLWTREERPRNNLPQVVSSIPGSSDAFEIEEEDESTITSEQIAKRKEQKELKLLKEKMEDLIPDDITKAKEDQKETFEILIDVDAEPGAGIRTMPEVSDTNVADGDEADKEPKQLTLQHELEFDLKKPPFDEFLLWRGQKYGGESFFTRLVREPGAPVGNRVVVGKIKGNISIYTQEKPAPNDSTKATALLREIYAPKPYVIRTYIIRGRQLVAKDINGKADPFIKFSNGQGAQNQVDCRDDRKKGTLKPDFYKCYEVPATIPGNSDLNIEIYDYDAVGSSELIGRTIIDLESRIMSPEWRLMDPKPKEIRALWSPSSSFCQGKLELWIEILTPEEARL</sequence>
<dbReference type="CDD" id="cd00030">
    <property type="entry name" value="C2"/>
    <property type="match status" value="1"/>
</dbReference>
<dbReference type="Proteomes" id="UP000324800">
    <property type="component" value="Unassembled WGS sequence"/>
</dbReference>
<dbReference type="GO" id="GO:0016020">
    <property type="term" value="C:membrane"/>
    <property type="evidence" value="ECO:0007669"/>
    <property type="project" value="UniProtKB-SubCell"/>
</dbReference>
<evidence type="ECO:0000256" key="4">
    <source>
        <dbReference type="ARBA" id="ARBA00022989"/>
    </source>
</evidence>
<evidence type="ECO:0000259" key="6">
    <source>
        <dbReference type="PROSITE" id="PS50004"/>
    </source>
</evidence>
<evidence type="ECO:0000256" key="2">
    <source>
        <dbReference type="ARBA" id="ARBA00022692"/>
    </source>
</evidence>
<feature type="non-terminal residue" evidence="7">
    <location>
        <position position="446"/>
    </location>
</feature>
<protein>
    <recommendedName>
        <fullName evidence="6">C2 domain-containing protein</fullName>
    </recommendedName>
</protein>